<dbReference type="NCBIfam" id="TIGR00184">
    <property type="entry name" value="purA"/>
    <property type="match status" value="1"/>
</dbReference>
<keyword evidence="3 7" id="KW-0547">Nucleotide-binding</keyword>
<comment type="cofactor">
    <cofactor evidence="7">
        <name>Mg(2+)</name>
        <dbReference type="ChEBI" id="CHEBI:18420"/>
    </cofactor>
    <text evidence="7">Binds 1 Mg(2+) ion per subunit.</text>
</comment>
<dbReference type="InterPro" id="IPR042110">
    <property type="entry name" value="Adenylosuccinate_synth_dom2"/>
</dbReference>
<dbReference type="GO" id="GO:0004019">
    <property type="term" value="F:adenylosuccinate synthase activity"/>
    <property type="evidence" value="ECO:0007669"/>
    <property type="project" value="UniProtKB-UniRule"/>
</dbReference>
<dbReference type="FunFam" id="1.10.300.10:FF:000001">
    <property type="entry name" value="Adenylosuccinate synthetase"/>
    <property type="match status" value="1"/>
</dbReference>
<dbReference type="InterPro" id="IPR033128">
    <property type="entry name" value="Adenylosuccin_syn_Lys_AS"/>
</dbReference>
<dbReference type="EMBL" id="DVNH01000006">
    <property type="protein sequence ID" value="HIU51146.1"/>
    <property type="molecule type" value="Genomic_DNA"/>
</dbReference>
<dbReference type="GO" id="GO:0000287">
    <property type="term" value="F:magnesium ion binding"/>
    <property type="evidence" value="ECO:0007669"/>
    <property type="project" value="UniProtKB-UniRule"/>
</dbReference>
<dbReference type="PROSITE" id="PS00513">
    <property type="entry name" value="ADENYLOSUCCIN_SYN_2"/>
    <property type="match status" value="1"/>
</dbReference>
<dbReference type="InterPro" id="IPR001114">
    <property type="entry name" value="Adenylosuccinate_synthetase"/>
</dbReference>
<keyword evidence="1 7" id="KW-0436">Ligase</keyword>
<evidence type="ECO:0000256" key="2">
    <source>
        <dbReference type="ARBA" id="ARBA00022723"/>
    </source>
</evidence>
<dbReference type="Pfam" id="PF00709">
    <property type="entry name" value="Adenylsucc_synt"/>
    <property type="match status" value="1"/>
</dbReference>
<dbReference type="GO" id="GO:0005737">
    <property type="term" value="C:cytoplasm"/>
    <property type="evidence" value="ECO:0007669"/>
    <property type="project" value="UniProtKB-SubCell"/>
</dbReference>
<feature type="binding site" evidence="7">
    <location>
        <begin position="13"/>
        <end position="19"/>
    </location>
    <ligand>
        <name>GTP</name>
        <dbReference type="ChEBI" id="CHEBI:37565"/>
    </ligand>
</feature>
<dbReference type="Gene3D" id="3.90.170.10">
    <property type="entry name" value="Adenylosuccinate Synthetase, subunit A, domain 3"/>
    <property type="match status" value="1"/>
</dbReference>
<evidence type="ECO:0000256" key="3">
    <source>
        <dbReference type="ARBA" id="ARBA00022741"/>
    </source>
</evidence>
<feature type="active site" description="Proton donor" evidence="7">
    <location>
        <position position="42"/>
    </location>
</feature>
<feature type="binding site" description="in other chain" evidence="7">
    <location>
        <position position="320"/>
    </location>
    <ligand>
        <name>IMP</name>
        <dbReference type="ChEBI" id="CHEBI:58053"/>
        <note>ligand shared between dimeric partners</note>
    </ligand>
</feature>
<evidence type="ECO:0000313" key="10">
    <source>
        <dbReference type="Proteomes" id="UP000824093"/>
    </source>
</evidence>
<evidence type="ECO:0000313" key="9">
    <source>
        <dbReference type="EMBL" id="HIU51146.1"/>
    </source>
</evidence>
<feature type="binding site" description="in other chain" evidence="7">
    <location>
        <position position="242"/>
    </location>
    <ligand>
        <name>IMP</name>
        <dbReference type="ChEBI" id="CHEBI:58053"/>
        <note>ligand shared between dimeric partners</note>
    </ligand>
</feature>
<dbReference type="SMART" id="SM00788">
    <property type="entry name" value="Adenylsucc_synt"/>
    <property type="match status" value="1"/>
</dbReference>
<keyword evidence="4 7" id="KW-0658">Purine biosynthesis</keyword>
<dbReference type="GO" id="GO:0044208">
    <property type="term" value="P:'de novo' AMP biosynthetic process"/>
    <property type="evidence" value="ECO:0007669"/>
    <property type="project" value="UniProtKB-UniRule"/>
</dbReference>
<keyword evidence="6 7" id="KW-0342">GTP-binding</keyword>
<feature type="binding site" evidence="7">
    <location>
        <begin position="316"/>
        <end position="322"/>
    </location>
    <ligand>
        <name>substrate</name>
    </ligand>
</feature>
<evidence type="ECO:0000256" key="8">
    <source>
        <dbReference type="PROSITE-ProRule" id="PRU10134"/>
    </source>
</evidence>
<feature type="binding site" evidence="7">
    <location>
        <position position="14"/>
    </location>
    <ligand>
        <name>Mg(2+)</name>
        <dbReference type="ChEBI" id="CHEBI:18420"/>
    </ligand>
</feature>
<dbReference type="InterPro" id="IPR027417">
    <property type="entry name" value="P-loop_NTPase"/>
</dbReference>
<feature type="binding site" description="in other chain" evidence="7">
    <location>
        <begin position="14"/>
        <end position="17"/>
    </location>
    <ligand>
        <name>IMP</name>
        <dbReference type="ChEBI" id="CHEBI:58053"/>
        <note>ligand shared between dimeric partners</note>
    </ligand>
</feature>
<comment type="subcellular location">
    <subcellularLocation>
        <location evidence="7">Cytoplasm</location>
    </subcellularLocation>
</comment>
<dbReference type="InterPro" id="IPR042109">
    <property type="entry name" value="Adenylosuccinate_synth_dom1"/>
</dbReference>
<feature type="binding site" description="in other chain" evidence="7">
    <location>
        <begin position="39"/>
        <end position="42"/>
    </location>
    <ligand>
        <name>IMP</name>
        <dbReference type="ChEBI" id="CHEBI:58053"/>
        <note>ligand shared between dimeric partners</note>
    </ligand>
</feature>
<dbReference type="Gene3D" id="3.40.440.10">
    <property type="entry name" value="Adenylosuccinate Synthetase, subunit A, domain 1"/>
    <property type="match status" value="1"/>
</dbReference>
<comment type="similarity">
    <text evidence="7">Belongs to the adenylosuccinate synthetase family.</text>
</comment>
<protein>
    <recommendedName>
        <fullName evidence="7">Adenylosuccinate synthetase</fullName>
        <shortName evidence="7">AMPSase</shortName>
        <shortName evidence="7">AdSS</shortName>
        <ecNumber evidence="7">6.3.4.4</ecNumber>
    </recommendedName>
    <alternativeName>
        <fullName evidence="7">IMP--aspartate ligase</fullName>
    </alternativeName>
</protein>
<feature type="binding site" evidence="7">
    <location>
        <position position="41"/>
    </location>
    <ligand>
        <name>Mg(2+)</name>
        <dbReference type="ChEBI" id="CHEBI:18420"/>
    </ligand>
</feature>
<feature type="binding site" evidence="7">
    <location>
        <position position="322"/>
    </location>
    <ligand>
        <name>GTP</name>
        <dbReference type="ChEBI" id="CHEBI:37565"/>
    </ligand>
</feature>
<evidence type="ECO:0000256" key="1">
    <source>
        <dbReference type="ARBA" id="ARBA00022598"/>
    </source>
</evidence>
<dbReference type="NCBIfam" id="NF002223">
    <property type="entry name" value="PRK01117.1"/>
    <property type="match status" value="1"/>
</dbReference>
<feature type="binding site" evidence="7">
    <location>
        <begin position="41"/>
        <end position="43"/>
    </location>
    <ligand>
        <name>GTP</name>
        <dbReference type="ChEBI" id="CHEBI:37565"/>
    </ligand>
</feature>
<dbReference type="SUPFAM" id="SSF52540">
    <property type="entry name" value="P-loop containing nucleoside triphosphate hydrolases"/>
    <property type="match status" value="1"/>
</dbReference>
<evidence type="ECO:0000256" key="6">
    <source>
        <dbReference type="ARBA" id="ARBA00023134"/>
    </source>
</evidence>
<dbReference type="Proteomes" id="UP000824093">
    <property type="component" value="Unassembled WGS sequence"/>
</dbReference>
<feature type="active site" description="Proton acceptor" evidence="7">
    <location>
        <position position="14"/>
    </location>
</feature>
<dbReference type="CDD" id="cd03108">
    <property type="entry name" value="AdSS"/>
    <property type="match status" value="1"/>
</dbReference>
<comment type="caution">
    <text evidence="9">The sequence shown here is derived from an EMBL/GenBank/DDBJ whole genome shotgun (WGS) entry which is preliminary data.</text>
</comment>
<keyword evidence="7" id="KW-0963">Cytoplasm</keyword>
<reference evidence="9" key="2">
    <citation type="journal article" date="2021" name="PeerJ">
        <title>Extensive microbial diversity within the chicken gut microbiome revealed by metagenomics and culture.</title>
        <authorList>
            <person name="Gilroy R."/>
            <person name="Ravi A."/>
            <person name="Getino M."/>
            <person name="Pursley I."/>
            <person name="Horton D.L."/>
            <person name="Alikhan N.F."/>
            <person name="Baker D."/>
            <person name="Gharbi K."/>
            <person name="Hall N."/>
            <person name="Watson M."/>
            <person name="Adriaenssens E.M."/>
            <person name="Foster-Nyarko E."/>
            <person name="Jarju S."/>
            <person name="Secka A."/>
            <person name="Antonio M."/>
            <person name="Oren A."/>
            <person name="Chaudhuri R.R."/>
            <person name="La Ragione R."/>
            <person name="Hildebrand F."/>
            <person name="Pallen M.J."/>
        </authorList>
    </citation>
    <scope>NUCLEOTIDE SEQUENCE</scope>
    <source>
        <strain evidence="9">CHK195-15760</strain>
    </source>
</reference>
<evidence type="ECO:0000256" key="7">
    <source>
        <dbReference type="HAMAP-Rule" id="MF_00011"/>
    </source>
</evidence>
<feature type="binding site" evidence="7">
    <location>
        <begin position="348"/>
        <end position="350"/>
    </location>
    <ligand>
        <name>GTP</name>
        <dbReference type="ChEBI" id="CHEBI:37565"/>
    </ligand>
</feature>
<dbReference type="EC" id="6.3.4.4" evidence="7"/>
<dbReference type="InterPro" id="IPR042111">
    <property type="entry name" value="Adenylosuccinate_synth_dom3"/>
</dbReference>
<dbReference type="GO" id="GO:0046040">
    <property type="term" value="P:IMP metabolic process"/>
    <property type="evidence" value="ECO:0007669"/>
    <property type="project" value="TreeGrafter"/>
</dbReference>
<dbReference type="PANTHER" id="PTHR11846:SF0">
    <property type="entry name" value="ADENYLOSUCCINATE SYNTHETASE"/>
    <property type="match status" value="1"/>
</dbReference>
<proteinExistence type="inferred from homology"/>
<dbReference type="HAMAP" id="MF_00011">
    <property type="entry name" value="Adenylosucc_synth"/>
    <property type="match status" value="1"/>
</dbReference>
<gene>
    <name evidence="7" type="primary">purA</name>
    <name evidence="9" type="ORF">IAB70_00745</name>
</gene>
<comment type="pathway">
    <text evidence="7">Purine metabolism; AMP biosynthesis via de novo pathway; AMP from IMP: step 1/2.</text>
</comment>
<organism evidence="9 10">
    <name type="scientific">Candidatus Merdicola faecigallinarum</name>
    <dbReference type="NCBI Taxonomy" id="2840862"/>
    <lineage>
        <taxon>Bacteria</taxon>
        <taxon>Bacillati</taxon>
        <taxon>Bacillota</taxon>
        <taxon>Clostridia</taxon>
        <taxon>Candidatus Merdicola</taxon>
    </lineage>
</organism>
<reference evidence="9" key="1">
    <citation type="submission" date="2020-10" db="EMBL/GenBank/DDBJ databases">
        <authorList>
            <person name="Gilroy R."/>
        </authorList>
    </citation>
    <scope>NUCLEOTIDE SEQUENCE</scope>
    <source>
        <strain evidence="9">CHK195-15760</strain>
    </source>
</reference>
<accession>A0A9D1M083</accession>
<keyword evidence="5 7" id="KW-0460">Magnesium</keyword>
<name>A0A9D1M083_9FIRM</name>
<dbReference type="PANTHER" id="PTHR11846">
    <property type="entry name" value="ADENYLOSUCCINATE SYNTHETASE"/>
    <property type="match status" value="1"/>
</dbReference>
<dbReference type="AlphaFoldDB" id="A0A9D1M083"/>
<comment type="function">
    <text evidence="7">Plays an important role in the de novo pathway of purine nucleotide biosynthesis. Catalyzes the first committed step in the biosynthesis of AMP from IMP.</text>
</comment>
<feature type="binding site" description="in other chain" evidence="7">
    <location>
        <position position="227"/>
    </location>
    <ligand>
        <name>IMP</name>
        <dbReference type="ChEBI" id="CHEBI:58053"/>
        <note>ligand shared between dimeric partners</note>
    </ligand>
</feature>
<keyword evidence="2 7" id="KW-0479">Metal-binding</keyword>
<dbReference type="GO" id="GO:0005525">
    <property type="term" value="F:GTP binding"/>
    <property type="evidence" value="ECO:0007669"/>
    <property type="project" value="UniProtKB-UniRule"/>
</dbReference>
<dbReference type="Gene3D" id="1.10.300.10">
    <property type="entry name" value="Adenylosuccinate Synthetase, subunit A, domain 2"/>
    <property type="match status" value="1"/>
</dbReference>
<feature type="binding site" evidence="7">
    <location>
        <begin position="435"/>
        <end position="437"/>
    </location>
    <ligand>
        <name>GTP</name>
        <dbReference type="ChEBI" id="CHEBI:37565"/>
    </ligand>
</feature>
<feature type="binding site" evidence="7">
    <location>
        <position position="144"/>
    </location>
    <ligand>
        <name>IMP</name>
        <dbReference type="ChEBI" id="CHEBI:58053"/>
        <note>ligand shared between dimeric partners</note>
    </ligand>
</feature>
<feature type="binding site" description="in other chain" evidence="7">
    <location>
        <position position="130"/>
    </location>
    <ligand>
        <name>IMP</name>
        <dbReference type="ChEBI" id="CHEBI:58053"/>
        <note>ligand shared between dimeric partners</note>
    </ligand>
</feature>
<sequence>MRTVTVIVGAKWGDEGKGKVASSEAKDADIVIRGTGGANAGHTVIYQGKKLALHLIPGGITYPQTIAILGPGMVIDPKILLDEIQMLKDAGVPDIDSRLKISGRAHLIFPYHKDLDELHERMKSNPVGTTKRGIGPSYADKANRTGIRMYDLLHKKNDLRTKIKEATKLHNQAFRKNGMKDCVAKPKSLTDLYHSYGKLLSSMITNIDPILREALEENKKIVVEGAQAFRLDLDHGDYKMVTSSNPSTSGTLCGCALPPTAVKEVIGIDKAYNSRVGNGVFPTEQPASIDENGCVIPGAEPLVGDVIRESGYEYGTTTKRPRRCGWMDCPILVSGKSIMGYTSLCINHLDTLGKIGLTLGYVKVCVAYQYQNETIDYFPDDVDLTKEVPQPIYETIDGGWIIPPGITSFDELPESAKKFISIVENTTQIPVKFIGIGPENDDLIIRDVN</sequence>
<comment type="subunit">
    <text evidence="7">Homodimer.</text>
</comment>
<evidence type="ECO:0000256" key="5">
    <source>
        <dbReference type="ARBA" id="ARBA00022842"/>
    </source>
</evidence>
<feature type="active site" evidence="8">
    <location>
        <position position="141"/>
    </location>
</feature>
<comment type="catalytic activity">
    <reaction evidence="7">
        <text>IMP + L-aspartate + GTP = N(6)-(1,2-dicarboxyethyl)-AMP + GDP + phosphate + 2 H(+)</text>
        <dbReference type="Rhea" id="RHEA:15753"/>
        <dbReference type="ChEBI" id="CHEBI:15378"/>
        <dbReference type="ChEBI" id="CHEBI:29991"/>
        <dbReference type="ChEBI" id="CHEBI:37565"/>
        <dbReference type="ChEBI" id="CHEBI:43474"/>
        <dbReference type="ChEBI" id="CHEBI:57567"/>
        <dbReference type="ChEBI" id="CHEBI:58053"/>
        <dbReference type="ChEBI" id="CHEBI:58189"/>
        <dbReference type="EC" id="6.3.4.4"/>
    </reaction>
</comment>
<evidence type="ECO:0000256" key="4">
    <source>
        <dbReference type="ARBA" id="ARBA00022755"/>
    </source>
</evidence>